<comment type="caution">
    <text evidence="2">The sequence shown here is derived from an EMBL/GenBank/DDBJ whole genome shotgun (WGS) entry which is preliminary data.</text>
</comment>
<reference evidence="2 3" key="1">
    <citation type="journal article" date="2017" name="Gigascience">
        <title>Genome sequence of the small brown planthopper, Laodelphax striatellus.</title>
        <authorList>
            <person name="Zhu J."/>
            <person name="Jiang F."/>
            <person name="Wang X."/>
            <person name="Yang P."/>
            <person name="Bao Y."/>
            <person name="Zhao W."/>
            <person name="Wang W."/>
            <person name="Lu H."/>
            <person name="Wang Q."/>
            <person name="Cui N."/>
            <person name="Li J."/>
            <person name="Chen X."/>
            <person name="Luo L."/>
            <person name="Yu J."/>
            <person name="Kang L."/>
            <person name="Cui F."/>
        </authorList>
    </citation>
    <scope>NUCLEOTIDE SEQUENCE [LARGE SCALE GENOMIC DNA]</scope>
    <source>
        <strain evidence="2">Lst14</strain>
    </source>
</reference>
<proteinExistence type="predicted"/>
<feature type="region of interest" description="Disordered" evidence="1">
    <location>
        <begin position="59"/>
        <end position="79"/>
    </location>
</feature>
<evidence type="ECO:0000256" key="1">
    <source>
        <dbReference type="SAM" id="MobiDB-lite"/>
    </source>
</evidence>
<gene>
    <name evidence="2" type="ORF">LSTR_LSTR017016</name>
</gene>
<dbReference type="OrthoDB" id="10037581at2759"/>
<dbReference type="AlphaFoldDB" id="A0A482XLE6"/>
<evidence type="ECO:0000313" key="3">
    <source>
        <dbReference type="Proteomes" id="UP000291343"/>
    </source>
</evidence>
<organism evidence="2 3">
    <name type="scientific">Laodelphax striatellus</name>
    <name type="common">Small brown planthopper</name>
    <name type="synonym">Delphax striatella</name>
    <dbReference type="NCBI Taxonomy" id="195883"/>
    <lineage>
        <taxon>Eukaryota</taxon>
        <taxon>Metazoa</taxon>
        <taxon>Ecdysozoa</taxon>
        <taxon>Arthropoda</taxon>
        <taxon>Hexapoda</taxon>
        <taxon>Insecta</taxon>
        <taxon>Pterygota</taxon>
        <taxon>Neoptera</taxon>
        <taxon>Paraneoptera</taxon>
        <taxon>Hemiptera</taxon>
        <taxon>Auchenorrhyncha</taxon>
        <taxon>Fulgoroidea</taxon>
        <taxon>Delphacidae</taxon>
        <taxon>Criomorphinae</taxon>
        <taxon>Laodelphax</taxon>
    </lineage>
</organism>
<keyword evidence="3" id="KW-1185">Reference proteome</keyword>
<dbReference type="Proteomes" id="UP000291343">
    <property type="component" value="Unassembled WGS sequence"/>
</dbReference>
<dbReference type="EMBL" id="QKKF02005792">
    <property type="protein sequence ID" value="RZF46643.1"/>
    <property type="molecule type" value="Genomic_DNA"/>
</dbReference>
<dbReference type="InParanoid" id="A0A482XLE6"/>
<evidence type="ECO:0000313" key="2">
    <source>
        <dbReference type="EMBL" id="RZF46643.1"/>
    </source>
</evidence>
<protein>
    <submittedName>
        <fullName evidence="2">Uncharacterized protein</fullName>
    </submittedName>
</protein>
<name>A0A482XLE6_LAOST</name>
<feature type="compositionally biased region" description="Polar residues" evidence="1">
    <location>
        <begin position="60"/>
        <end position="79"/>
    </location>
</feature>
<accession>A0A482XLE6</accession>
<sequence>MAGKNNLHILLWSASHCYSVRLGVHRSKDLTVLDYSDFKPSVTFQLKPSAGSAFLPLATATPSKTPSQSPTAVTDLSET</sequence>